<dbReference type="SMART" id="SM00112">
    <property type="entry name" value="CA"/>
    <property type="match status" value="7"/>
</dbReference>
<feature type="region of interest" description="Disordered" evidence="12">
    <location>
        <begin position="854"/>
        <end position="879"/>
    </location>
</feature>
<feature type="chain" id="PRO_5015742287" description="Cadherin domain-containing protein" evidence="14">
    <location>
        <begin position="21"/>
        <end position="1037"/>
    </location>
</feature>
<dbReference type="InterPro" id="IPR015919">
    <property type="entry name" value="Cadherin-like_sf"/>
</dbReference>
<keyword evidence="8 13" id="KW-1133">Transmembrane helix</keyword>
<keyword evidence="4 14" id="KW-0732">Signal</keyword>
<dbReference type="SUPFAM" id="SSF49313">
    <property type="entry name" value="Cadherin-like"/>
    <property type="match status" value="7"/>
</dbReference>
<dbReference type="PANTHER" id="PTHR24028:SF146">
    <property type="entry name" value="CADHERIN 96CB, ISOFORM D-RELATED"/>
    <property type="match status" value="1"/>
</dbReference>
<dbReference type="InterPro" id="IPR002126">
    <property type="entry name" value="Cadherin-like_dom"/>
</dbReference>
<evidence type="ECO:0000256" key="6">
    <source>
        <dbReference type="ARBA" id="ARBA00022837"/>
    </source>
</evidence>
<dbReference type="PROSITE" id="PS00232">
    <property type="entry name" value="CADHERIN_1"/>
    <property type="match status" value="4"/>
</dbReference>
<dbReference type="PANTHER" id="PTHR24028">
    <property type="entry name" value="CADHERIN-87A"/>
    <property type="match status" value="1"/>
</dbReference>
<feature type="domain" description="Cadherin" evidence="15">
    <location>
        <begin position="20"/>
        <end position="141"/>
    </location>
</feature>
<evidence type="ECO:0000256" key="3">
    <source>
        <dbReference type="ARBA" id="ARBA00022692"/>
    </source>
</evidence>
<dbReference type="GO" id="GO:0005886">
    <property type="term" value="C:plasma membrane"/>
    <property type="evidence" value="ECO:0007669"/>
    <property type="project" value="UniProtKB-SubCell"/>
</dbReference>
<dbReference type="Proteomes" id="UP000245119">
    <property type="component" value="Linkage Group LG3"/>
</dbReference>
<evidence type="ECO:0000256" key="1">
    <source>
        <dbReference type="ARBA" id="ARBA00004251"/>
    </source>
</evidence>
<feature type="region of interest" description="Disordered" evidence="12">
    <location>
        <begin position="896"/>
        <end position="922"/>
    </location>
</feature>
<dbReference type="CDD" id="cd11304">
    <property type="entry name" value="Cadherin_repeat"/>
    <property type="match status" value="7"/>
</dbReference>
<evidence type="ECO:0000256" key="4">
    <source>
        <dbReference type="ARBA" id="ARBA00022729"/>
    </source>
</evidence>
<dbReference type="GO" id="GO:0005509">
    <property type="term" value="F:calcium ion binding"/>
    <property type="evidence" value="ECO:0007669"/>
    <property type="project" value="UniProtKB-UniRule"/>
</dbReference>
<evidence type="ECO:0000256" key="7">
    <source>
        <dbReference type="ARBA" id="ARBA00022889"/>
    </source>
</evidence>
<evidence type="ECO:0000256" key="11">
    <source>
        <dbReference type="PROSITE-ProRule" id="PRU00043"/>
    </source>
</evidence>
<dbReference type="FunFam" id="2.60.40.60:FF:000092">
    <property type="entry name" value="Protocadherin 8"/>
    <property type="match status" value="1"/>
</dbReference>
<dbReference type="PRINTS" id="PR00205">
    <property type="entry name" value="CADHERIN"/>
</dbReference>
<keyword evidence="2" id="KW-1003">Cell membrane</keyword>
<keyword evidence="3 13" id="KW-0812">Transmembrane</keyword>
<feature type="domain" description="Cadherin" evidence="15">
    <location>
        <begin position="254"/>
        <end position="351"/>
    </location>
</feature>
<feature type="domain" description="Cadherin" evidence="15">
    <location>
        <begin position="354"/>
        <end position="459"/>
    </location>
</feature>
<dbReference type="Pfam" id="PF08266">
    <property type="entry name" value="Cadherin_2"/>
    <property type="match status" value="1"/>
</dbReference>
<dbReference type="EMBL" id="PZQS01000003">
    <property type="protein sequence ID" value="PVD34414.1"/>
    <property type="molecule type" value="Genomic_DNA"/>
</dbReference>
<dbReference type="FunFam" id="2.60.40.60:FF:000020">
    <property type="entry name" value="Dachsous cadherin-related 1b"/>
    <property type="match status" value="3"/>
</dbReference>
<evidence type="ECO:0000259" key="15">
    <source>
        <dbReference type="PROSITE" id="PS50268"/>
    </source>
</evidence>
<sequence>MNILAFLVVVFVVWVPTTRCQDLVRYNITEGQEAGIFVGNTAVDTKLFSSTSPEEFQLVRFQLFDRGNLNAAYFRVDNQSGVIRTTAVIDRESLCRNNLVCTVILDIAVWRQTVPSGSSEIFKTIRATISIEDKNDNPPEFPQKVVTLTMPENMPAPYRLYTSVATDADKTGENSDISYELESSSPIFSLQVDRNSDSGLPDLIIVVNKMLDREDTDSYYLTIVARDNGVPRLSGSVLVRIEITDANDNEPKFLQSNYSVDVMENASIMDPILTVSAVDRDINENGRVVYQLSSRSRRRRRKGYLTRPIDYETKTRFQFFVEATDRGTPPQSSAAFVVVNIVDVNDNAPRIQLTLSPEGTDVIENTPPGKFLGHFAVSDMDSGASGNVVCEIRDNNFRLENFDGQPNVYKIILAQSLDHEDIPVRQVTIRCQDRDKNPLISTKTFDVKVIDVNDNSPVFVQSAFTGVISENRPEGTYVQQMFGDSSNVLTVAAEDMDDGDNGRVSYRIQGFSNFSVDPLTGTISTLMSFDREVQDKYQFVVVAQDAGSPRLTSTATIIVNILDQNDNPPQFLQPAFNLDLRENMEPGSSVGSVAAIDKDSGPNSRMVYTIVRDEDNSRYFSVDIDTGLITSNQMFDREIRSSFMFSVEVQDPLVLSYRDVANVFVTIRDENDNDPVIVNPTPANNSITLPNNSTIGTTIIVIRARDLDAPESTRFDYFLERSDSDGLFQIMTETGGLILAREIHKDDAKRHVIVVGVSDGGVRPRTATATLFISIPSEGLQAAAVANILDEPNFLIVVIIISVTVLAVLLIVAAICIIFRRDKNRRAGRTQQRQVKDKMYQAAHWVSTQSLPLAKDSGSLSGHEVSRGSDSSSAEAKRSKKEVSFSLADDLEKDQEADADTSGSFGSVFSSQPVTTPENNNMKMLGEGRFVFVNGKTLSSTNSGHCYESSDSHLYQNTPVAETDDRLNLQIERRGEDALSESSGETGTDSGRGGSEDEVHSNRGSSMETGILLHVSLWESGARKKDQGRGLSVAEAS</sequence>
<dbReference type="OrthoDB" id="6252479at2759"/>
<feature type="compositionally biased region" description="Low complexity" evidence="12">
    <location>
        <begin position="980"/>
        <end position="989"/>
    </location>
</feature>
<evidence type="ECO:0000256" key="14">
    <source>
        <dbReference type="SAM" id="SignalP"/>
    </source>
</evidence>
<gene>
    <name evidence="16" type="ORF">C0Q70_05686</name>
</gene>
<dbReference type="GO" id="GO:0007156">
    <property type="term" value="P:homophilic cell adhesion via plasma membrane adhesion molecules"/>
    <property type="evidence" value="ECO:0007669"/>
    <property type="project" value="InterPro"/>
</dbReference>
<feature type="region of interest" description="Disordered" evidence="12">
    <location>
        <begin position="975"/>
        <end position="1008"/>
    </location>
</feature>
<accession>A0A2T7PLY4</accession>
<evidence type="ECO:0000256" key="5">
    <source>
        <dbReference type="ARBA" id="ARBA00022737"/>
    </source>
</evidence>
<feature type="domain" description="Cadherin" evidence="15">
    <location>
        <begin position="142"/>
        <end position="253"/>
    </location>
</feature>
<reference evidence="16 17" key="1">
    <citation type="submission" date="2018-04" db="EMBL/GenBank/DDBJ databases">
        <title>The genome of golden apple snail Pomacea canaliculata provides insight into stress tolerance and invasive adaptation.</title>
        <authorList>
            <person name="Liu C."/>
            <person name="Liu B."/>
            <person name="Ren Y."/>
            <person name="Zhang Y."/>
            <person name="Wang H."/>
            <person name="Li S."/>
            <person name="Jiang F."/>
            <person name="Yin L."/>
            <person name="Zhang G."/>
            <person name="Qian W."/>
            <person name="Fan W."/>
        </authorList>
    </citation>
    <scope>NUCLEOTIDE SEQUENCE [LARGE SCALE GENOMIC DNA]</scope>
    <source>
        <strain evidence="16">SZHN2017</strain>
        <tissue evidence="16">Muscle</tissue>
    </source>
</reference>
<protein>
    <recommendedName>
        <fullName evidence="15">Cadherin domain-containing protein</fullName>
    </recommendedName>
</protein>
<evidence type="ECO:0000256" key="10">
    <source>
        <dbReference type="ARBA" id="ARBA00023180"/>
    </source>
</evidence>
<evidence type="ECO:0000256" key="12">
    <source>
        <dbReference type="SAM" id="MobiDB-lite"/>
    </source>
</evidence>
<keyword evidence="9 13" id="KW-0472">Membrane</keyword>
<dbReference type="Pfam" id="PF00028">
    <property type="entry name" value="Cadherin"/>
    <property type="match status" value="6"/>
</dbReference>
<evidence type="ECO:0000256" key="13">
    <source>
        <dbReference type="SAM" id="Phobius"/>
    </source>
</evidence>
<organism evidence="16 17">
    <name type="scientific">Pomacea canaliculata</name>
    <name type="common">Golden apple snail</name>
    <dbReference type="NCBI Taxonomy" id="400727"/>
    <lineage>
        <taxon>Eukaryota</taxon>
        <taxon>Metazoa</taxon>
        <taxon>Spiralia</taxon>
        <taxon>Lophotrochozoa</taxon>
        <taxon>Mollusca</taxon>
        <taxon>Gastropoda</taxon>
        <taxon>Caenogastropoda</taxon>
        <taxon>Architaenioglossa</taxon>
        <taxon>Ampullarioidea</taxon>
        <taxon>Ampullariidae</taxon>
        <taxon>Pomacea</taxon>
    </lineage>
</organism>
<keyword evidence="17" id="KW-1185">Reference proteome</keyword>
<feature type="domain" description="Cadherin" evidence="15">
    <location>
        <begin position="460"/>
        <end position="571"/>
    </location>
</feature>
<dbReference type="AlphaFoldDB" id="A0A2T7PLY4"/>
<keyword evidence="5" id="KW-0677">Repeat</keyword>
<feature type="signal peptide" evidence="14">
    <location>
        <begin position="1"/>
        <end position="20"/>
    </location>
</feature>
<comment type="subcellular location">
    <subcellularLocation>
        <location evidence="1">Cell membrane</location>
        <topology evidence="1">Single-pass type I membrane protein</topology>
    </subcellularLocation>
</comment>
<dbReference type="FunFam" id="2.60.40.60:FF:000007">
    <property type="entry name" value="Protocadherin alpha 2"/>
    <property type="match status" value="1"/>
</dbReference>
<keyword evidence="6 11" id="KW-0106">Calcium</keyword>
<evidence type="ECO:0000313" key="17">
    <source>
        <dbReference type="Proteomes" id="UP000245119"/>
    </source>
</evidence>
<name>A0A2T7PLY4_POMCA</name>
<comment type="caution">
    <text evidence="16">The sequence shown here is derived from an EMBL/GenBank/DDBJ whole genome shotgun (WGS) entry which is preliminary data.</text>
</comment>
<evidence type="ECO:0000256" key="8">
    <source>
        <dbReference type="ARBA" id="ARBA00022989"/>
    </source>
</evidence>
<keyword evidence="10" id="KW-0325">Glycoprotein</keyword>
<feature type="transmembrane region" description="Helical" evidence="13">
    <location>
        <begin position="794"/>
        <end position="819"/>
    </location>
</feature>
<keyword evidence="7" id="KW-0130">Cell adhesion</keyword>
<dbReference type="PROSITE" id="PS50268">
    <property type="entry name" value="CADHERIN_2"/>
    <property type="match status" value="7"/>
</dbReference>
<feature type="compositionally biased region" description="Polar residues" evidence="12">
    <location>
        <begin position="901"/>
        <end position="922"/>
    </location>
</feature>
<evidence type="ECO:0000256" key="9">
    <source>
        <dbReference type="ARBA" id="ARBA00023136"/>
    </source>
</evidence>
<dbReference type="InterPro" id="IPR050174">
    <property type="entry name" value="Protocadherin/Cadherin-CA"/>
</dbReference>
<proteinExistence type="predicted"/>
<dbReference type="Gene3D" id="2.60.40.60">
    <property type="entry name" value="Cadherins"/>
    <property type="match status" value="7"/>
</dbReference>
<feature type="domain" description="Cadherin" evidence="15">
    <location>
        <begin position="572"/>
        <end position="677"/>
    </location>
</feature>
<evidence type="ECO:0000313" key="16">
    <source>
        <dbReference type="EMBL" id="PVD34414.1"/>
    </source>
</evidence>
<dbReference type="InterPro" id="IPR020894">
    <property type="entry name" value="Cadherin_CS"/>
</dbReference>
<dbReference type="InterPro" id="IPR013164">
    <property type="entry name" value="Cadherin_N"/>
</dbReference>
<evidence type="ECO:0000256" key="2">
    <source>
        <dbReference type="ARBA" id="ARBA00022475"/>
    </source>
</evidence>
<feature type="domain" description="Cadherin" evidence="15">
    <location>
        <begin position="681"/>
        <end position="794"/>
    </location>
</feature>